<sequence length="155" mass="17811">MGRCTLLKTVLTMLFPLQLLIKFSMELILKRCYFEKGTNGALFINNQFICFTIELPWLNNKRNKSCIPEGCYQVESRYSVRFKNHLQIMNVPDRSLILIHTANVALRDLEGCIAPVSQLSGIGTGWSSRFSLDKLLLICHQVFERKENLSLIIKS</sequence>
<dbReference type="InterPro" id="IPR043732">
    <property type="entry name" value="DUF5675"/>
</dbReference>
<reference evidence="3" key="1">
    <citation type="journal article" date="2019" name="Int. J. Syst. Evol. Microbiol.">
        <title>The Global Catalogue of Microorganisms (GCM) 10K type strain sequencing project: providing services to taxonomists for standard genome sequencing and annotation.</title>
        <authorList>
            <consortium name="The Broad Institute Genomics Platform"/>
            <consortium name="The Broad Institute Genome Sequencing Center for Infectious Disease"/>
            <person name="Wu L."/>
            <person name="Ma J."/>
        </authorList>
    </citation>
    <scope>NUCLEOTIDE SEQUENCE [LARGE SCALE GENOMIC DNA]</scope>
    <source>
        <strain evidence="3">CCUG 56752</strain>
    </source>
</reference>
<dbReference type="Proteomes" id="UP001597049">
    <property type="component" value="Unassembled WGS sequence"/>
</dbReference>
<evidence type="ECO:0000313" key="3">
    <source>
        <dbReference type="Proteomes" id="UP001597049"/>
    </source>
</evidence>
<comment type="caution">
    <text evidence="2">The sequence shown here is derived from an EMBL/GenBank/DDBJ whole genome shotgun (WGS) entry which is preliminary data.</text>
</comment>
<accession>A0ABW3GQG6</accession>
<evidence type="ECO:0000313" key="2">
    <source>
        <dbReference type="EMBL" id="MFD0932773.1"/>
    </source>
</evidence>
<keyword evidence="3" id="KW-1185">Reference proteome</keyword>
<feature type="domain" description="DUF5675" evidence="1">
    <location>
        <begin position="29"/>
        <end position="139"/>
    </location>
</feature>
<dbReference type="Pfam" id="PF18925">
    <property type="entry name" value="DUF5675"/>
    <property type="match status" value="1"/>
</dbReference>
<name>A0ABW3GQG6_9FLAO</name>
<dbReference type="RefSeq" id="WP_379658082.1">
    <property type="nucleotide sequence ID" value="NZ_JBHTIV010000010.1"/>
</dbReference>
<evidence type="ECO:0000259" key="1">
    <source>
        <dbReference type="Pfam" id="PF18925"/>
    </source>
</evidence>
<proteinExistence type="predicted"/>
<organism evidence="2 3">
    <name type="scientific">Psychroflexus salinarum</name>
    <dbReference type="NCBI Taxonomy" id="546024"/>
    <lineage>
        <taxon>Bacteria</taxon>
        <taxon>Pseudomonadati</taxon>
        <taxon>Bacteroidota</taxon>
        <taxon>Flavobacteriia</taxon>
        <taxon>Flavobacteriales</taxon>
        <taxon>Flavobacteriaceae</taxon>
        <taxon>Psychroflexus</taxon>
    </lineage>
</organism>
<dbReference type="EMBL" id="JBHTIV010000010">
    <property type="protein sequence ID" value="MFD0932773.1"/>
    <property type="molecule type" value="Genomic_DNA"/>
</dbReference>
<protein>
    <submittedName>
        <fullName evidence="2">DUF5675 family protein</fullName>
    </submittedName>
</protein>
<gene>
    <name evidence="2" type="ORF">ACFQ0R_09230</name>
</gene>